<dbReference type="RefSeq" id="WP_094690506.1">
    <property type="nucleotide sequence ID" value="NZ_MWWQ01000002.1"/>
</dbReference>
<dbReference type="PANTHER" id="PTHR38658:SF1">
    <property type="entry name" value="OXPP CYCLE PROTEIN OPCA-RELATED"/>
    <property type="match status" value="1"/>
</dbReference>
<dbReference type="EMBL" id="MWWQ01000002">
    <property type="protein sequence ID" value="OZG53786.1"/>
    <property type="molecule type" value="Genomic_DNA"/>
</dbReference>
<comment type="caution">
    <text evidence="3">The sequence shown here is derived from an EMBL/GenBank/DDBJ whole genome shotgun (WGS) entry which is preliminary data.</text>
</comment>
<proteinExistence type="predicted"/>
<protein>
    <submittedName>
        <fullName evidence="3">OpcA protein</fullName>
    </submittedName>
</protein>
<dbReference type="InterPro" id="IPR046802">
    <property type="entry name" value="OpcA_G6PD_C"/>
</dbReference>
<dbReference type="Proteomes" id="UP000216454">
    <property type="component" value="Unassembled WGS sequence"/>
</dbReference>
<gene>
    <name evidence="3" type="ORF">PSSU_0138</name>
</gene>
<evidence type="ECO:0000259" key="1">
    <source>
        <dbReference type="Pfam" id="PF10128"/>
    </source>
</evidence>
<dbReference type="Pfam" id="PF20171">
    <property type="entry name" value="OpcA_G6PD_C"/>
    <property type="match status" value="1"/>
</dbReference>
<evidence type="ECO:0000313" key="3">
    <source>
        <dbReference type="EMBL" id="OZG53786.1"/>
    </source>
</evidence>
<evidence type="ECO:0000313" key="4">
    <source>
        <dbReference type="Proteomes" id="UP000216454"/>
    </source>
</evidence>
<feature type="domain" description="Glucose-6-phosphate dehydrogenase assembly protein OpcA C-terminal" evidence="2">
    <location>
        <begin position="173"/>
        <end position="303"/>
    </location>
</feature>
<evidence type="ECO:0000259" key="2">
    <source>
        <dbReference type="Pfam" id="PF20171"/>
    </source>
</evidence>
<dbReference type="PANTHER" id="PTHR38658">
    <property type="entry name" value="OXPP CYCLE PROTEIN OPCA-RELATED"/>
    <property type="match status" value="1"/>
</dbReference>
<accession>A0A261F4D7</accession>
<dbReference type="Pfam" id="PF10128">
    <property type="entry name" value="OpcA_G6PD_assem"/>
    <property type="match status" value="1"/>
</dbReference>
<keyword evidence="4" id="KW-1185">Reference proteome</keyword>
<organism evidence="3 4">
    <name type="scientific">Pseudoscardovia suis</name>
    <dbReference type="NCBI Taxonomy" id="987063"/>
    <lineage>
        <taxon>Bacteria</taxon>
        <taxon>Bacillati</taxon>
        <taxon>Actinomycetota</taxon>
        <taxon>Actinomycetes</taxon>
        <taxon>Bifidobacteriales</taxon>
        <taxon>Bifidobacteriaceae</taxon>
        <taxon>Pseudoscardovia</taxon>
    </lineage>
</organism>
<name>A0A261F4D7_9BIFI</name>
<dbReference type="InterPro" id="IPR004555">
    <property type="entry name" value="G6PDH_assembly_OpcA"/>
</dbReference>
<dbReference type="InterPro" id="IPR046801">
    <property type="entry name" value="OpcA_G6PD_N"/>
</dbReference>
<reference evidence="3 4" key="1">
    <citation type="journal article" date="2017" name="BMC Genomics">
        <title>Comparative genomic and phylogenomic analyses of the Bifidobacteriaceae family.</title>
        <authorList>
            <person name="Lugli G.A."/>
            <person name="Milani C."/>
            <person name="Turroni F."/>
            <person name="Duranti S."/>
            <person name="Mancabelli L."/>
            <person name="Mangifesta M."/>
            <person name="Ferrario C."/>
            <person name="Modesto M."/>
            <person name="Mattarelli P."/>
            <person name="Jiri K."/>
            <person name="van Sinderen D."/>
            <person name="Ventura M."/>
        </authorList>
    </citation>
    <scope>NUCLEOTIDE SEQUENCE [LARGE SCALE GENOMIC DNA]</scope>
    <source>
        <strain evidence="3 4">DSM 24744</strain>
    </source>
</reference>
<dbReference type="AlphaFoldDB" id="A0A261F4D7"/>
<feature type="domain" description="Glucose-6-phosphate dehydrogenase assembly protein OpcA N-terminal" evidence="1">
    <location>
        <begin position="51"/>
        <end position="169"/>
    </location>
</feature>
<sequence length="315" mass="34671">MIVEMPDSTTSEISRKIDQLHEERGESAQSRVLTLIISTTDAELENALEAANAASREHPCRIIAVVPSSSRTPIVDDDGTCHPLDAQVRFGADAGAGECIVLHPHGGLNDHLDTLVMPLLVPDVPIVAWWPTNPPFNPSADSLGRMATARVTDALRSDSPAATFAELRENRTPEDTDMSWTRLTVWRALVASLLDRPPYTPVLKATVRSGPAYLPAYLLAAWLALTLKVPVTLETDPDGEVVTGVSLWREDGEMSLDRPHEDKCIISLPNQKPQTLSVPRRTLEDCLSEELRRLDPDEIYAEVVDKGWDLVRRPA</sequence>
<dbReference type="OrthoDB" id="128564at2"/>